<protein>
    <recommendedName>
        <fullName evidence="2">site-specific DNA-methyltransferase (adenine-specific)</fullName>
        <ecNumber evidence="2">2.1.1.72</ecNumber>
    </recommendedName>
</protein>
<evidence type="ECO:0000256" key="4">
    <source>
        <dbReference type="ARBA" id="ARBA00022679"/>
    </source>
</evidence>
<evidence type="ECO:0000313" key="12">
    <source>
        <dbReference type="Proteomes" id="UP000182101"/>
    </source>
</evidence>
<dbReference type="GO" id="GO:0008170">
    <property type="term" value="F:N-methyltransferase activity"/>
    <property type="evidence" value="ECO:0007669"/>
    <property type="project" value="InterPro"/>
</dbReference>
<dbReference type="RefSeq" id="WP_071959948.1">
    <property type="nucleotide sequence ID" value="NZ_CP018024.1"/>
</dbReference>
<dbReference type="InterPro" id="IPR051537">
    <property type="entry name" value="DNA_Adenine_Mtase"/>
</dbReference>
<keyword evidence="4" id="KW-0808">Transferase</keyword>
<evidence type="ECO:0000259" key="9">
    <source>
        <dbReference type="Pfam" id="PF02384"/>
    </source>
</evidence>
<dbReference type="PROSITE" id="PS00092">
    <property type="entry name" value="N6_MTASE"/>
    <property type="match status" value="1"/>
</dbReference>
<evidence type="ECO:0000256" key="7">
    <source>
        <dbReference type="ARBA" id="ARBA00047942"/>
    </source>
</evidence>
<feature type="domain" description="N6 adenine-specific DNA methyltransferase N-terminal" evidence="10">
    <location>
        <begin position="6"/>
        <end position="129"/>
    </location>
</feature>
<dbReference type="PRINTS" id="PR00507">
    <property type="entry name" value="N12N6MTFRASE"/>
</dbReference>
<dbReference type="PANTHER" id="PTHR42933:SF3">
    <property type="entry name" value="TYPE I RESTRICTION ENZYME MJAVIII METHYLASE SUBUNIT"/>
    <property type="match status" value="1"/>
</dbReference>
<dbReference type="Gene3D" id="3.40.50.150">
    <property type="entry name" value="Vaccinia Virus protein VP39"/>
    <property type="match status" value="1"/>
</dbReference>
<feature type="domain" description="DNA methylase adenine-specific" evidence="9">
    <location>
        <begin position="137"/>
        <end position="513"/>
    </location>
</feature>
<sequence>MLTGKLKNQVDEIWEAFWTGGITNPISVIEQFTYLLFIRRLDEIHTARVKNALVMETEIEKPIFGTEQDSYRWSKFKNQDPQVMFELVRDKVFPFIKTINGEDTTFAKHMRDAIFMVPTAGLLDRVVAMIDKIDMDDRDTKGDLYEYMLSKLQSSGTNGQFRTPRHIIQMMVQMTAPKLDGDKSDVICDPASGTCGFLMAAEEYVRNTQGGALMRPENSKHFHNQMFNAYDFDQHMLRIGAMNLMLHGVEHPVVEYRDSLSDQGEQNIKDKFTLILANPPFKGSVSYDDLAPDLLTALGKTPKKATAKTETDEEGNKKKKKGPSEKTELLFLALILRMLQPGGRAAVVVPDGVLFGSTKSHKEIRKTLVEEHKLEAVVSLPSGVFKPYAGVSTAILFFTKTNDGGTDNVWFYDMQADGFSLDDKRTPLIKEQALTTEADAIDYKAAEGESLEKGQAPSELENHKLNNIPDVLFRWQHLQNETGRERTEQSFFVPLSDIQSNDYDLSINSYKEVVYEEVEYESPQVILERIKALQAEMIKGIDDIEALL</sequence>
<dbReference type="GO" id="GO:0009307">
    <property type="term" value="P:DNA restriction-modification system"/>
    <property type="evidence" value="ECO:0007669"/>
    <property type="project" value="UniProtKB-KW"/>
</dbReference>
<dbReference type="InterPro" id="IPR022749">
    <property type="entry name" value="D12N6_MeTrfase_N"/>
</dbReference>
<dbReference type="Proteomes" id="UP000182101">
    <property type="component" value="Chromosome"/>
</dbReference>
<feature type="region of interest" description="Disordered" evidence="8">
    <location>
        <begin position="301"/>
        <end position="322"/>
    </location>
</feature>
<accession>A0AAC9NSV3</accession>
<dbReference type="Gene3D" id="1.20.1260.30">
    <property type="match status" value="1"/>
</dbReference>
<evidence type="ECO:0000259" key="10">
    <source>
        <dbReference type="Pfam" id="PF12161"/>
    </source>
</evidence>
<dbReference type="REBASE" id="165962">
    <property type="entry name" value="M.AmeCP48ORF15130P"/>
</dbReference>
<dbReference type="AlphaFoldDB" id="A0AAC9NSV3"/>
<dbReference type="InterPro" id="IPR003356">
    <property type="entry name" value="DNA_methylase_A-5"/>
</dbReference>
<evidence type="ECO:0000256" key="6">
    <source>
        <dbReference type="ARBA" id="ARBA00022747"/>
    </source>
</evidence>
<organism evidence="11 12">
    <name type="scientific">Alteromonas mediterranea</name>
    <dbReference type="NCBI Taxonomy" id="314275"/>
    <lineage>
        <taxon>Bacteria</taxon>
        <taxon>Pseudomonadati</taxon>
        <taxon>Pseudomonadota</taxon>
        <taxon>Gammaproteobacteria</taxon>
        <taxon>Alteromonadales</taxon>
        <taxon>Alteromonadaceae</taxon>
        <taxon>Alteromonas/Salinimonas group</taxon>
        <taxon>Alteromonas</taxon>
    </lineage>
</organism>
<evidence type="ECO:0000256" key="3">
    <source>
        <dbReference type="ARBA" id="ARBA00022603"/>
    </source>
</evidence>
<dbReference type="InterPro" id="IPR029063">
    <property type="entry name" value="SAM-dependent_MTases_sf"/>
</dbReference>
<dbReference type="Pfam" id="PF02384">
    <property type="entry name" value="N6_Mtase"/>
    <property type="match status" value="1"/>
</dbReference>
<comment type="similarity">
    <text evidence="1">Belongs to the N(4)/N(6)-methyltransferase family.</text>
</comment>
<dbReference type="InterPro" id="IPR038333">
    <property type="entry name" value="T1MK-like_N_sf"/>
</dbReference>
<keyword evidence="3 11" id="KW-0489">Methyltransferase</keyword>
<evidence type="ECO:0000256" key="5">
    <source>
        <dbReference type="ARBA" id="ARBA00022691"/>
    </source>
</evidence>
<evidence type="ECO:0000256" key="2">
    <source>
        <dbReference type="ARBA" id="ARBA00011900"/>
    </source>
</evidence>
<dbReference type="Pfam" id="PF12161">
    <property type="entry name" value="HsdM_N"/>
    <property type="match status" value="1"/>
</dbReference>
<dbReference type="GO" id="GO:0032259">
    <property type="term" value="P:methylation"/>
    <property type="evidence" value="ECO:0007669"/>
    <property type="project" value="UniProtKB-KW"/>
</dbReference>
<evidence type="ECO:0000313" key="11">
    <source>
        <dbReference type="EMBL" id="APD91021.1"/>
    </source>
</evidence>
<gene>
    <name evidence="11" type="ORF">BM524_15130</name>
</gene>
<evidence type="ECO:0000256" key="8">
    <source>
        <dbReference type="SAM" id="MobiDB-lite"/>
    </source>
</evidence>
<evidence type="ECO:0000256" key="1">
    <source>
        <dbReference type="ARBA" id="ARBA00006594"/>
    </source>
</evidence>
<feature type="compositionally biased region" description="Basic and acidic residues" evidence="8">
    <location>
        <begin position="307"/>
        <end position="322"/>
    </location>
</feature>
<dbReference type="GO" id="GO:0009007">
    <property type="term" value="F:site-specific DNA-methyltransferase (adenine-specific) activity"/>
    <property type="evidence" value="ECO:0007669"/>
    <property type="project" value="UniProtKB-EC"/>
</dbReference>
<dbReference type="EMBL" id="CP018024">
    <property type="protein sequence ID" value="APD91021.1"/>
    <property type="molecule type" value="Genomic_DNA"/>
</dbReference>
<dbReference type="EC" id="2.1.1.72" evidence="2"/>
<dbReference type="PANTHER" id="PTHR42933">
    <property type="entry name" value="SLR6095 PROTEIN"/>
    <property type="match status" value="1"/>
</dbReference>
<reference evidence="11 12" key="1">
    <citation type="submission" date="2016-11" db="EMBL/GenBank/DDBJ databases">
        <title>Networking in microbes: conjugative elements and plasmids in the genus Alteromonas.</title>
        <authorList>
            <person name="Lopez-Perez M."/>
            <person name="Ramon-Marco N."/>
            <person name="Rodriguez-Valera F."/>
        </authorList>
    </citation>
    <scope>NUCLEOTIDE SEQUENCE [LARGE SCALE GENOMIC DNA]</scope>
    <source>
        <strain evidence="11 12">CP48</strain>
    </source>
</reference>
<proteinExistence type="inferred from homology"/>
<dbReference type="GO" id="GO:0003677">
    <property type="term" value="F:DNA binding"/>
    <property type="evidence" value="ECO:0007669"/>
    <property type="project" value="InterPro"/>
</dbReference>
<keyword evidence="6" id="KW-0680">Restriction system</keyword>
<keyword evidence="5" id="KW-0949">S-adenosyl-L-methionine</keyword>
<dbReference type="InterPro" id="IPR002052">
    <property type="entry name" value="DNA_methylase_N6_adenine_CS"/>
</dbReference>
<comment type="catalytic activity">
    <reaction evidence="7">
        <text>a 2'-deoxyadenosine in DNA + S-adenosyl-L-methionine = an N(6)-methyl-2'-deoxyadenosine in DNA + S-adenosyl-L-homocysteine + H(+)</text>
        <dbReference type="Rhea" id="RHEA:15197"/>
        <dbReference type="Rhea" id="RHEA-COMP:12418"/>
        <dbReference type="Rhea" id="RHEA-COMP:12419"/>
        <dbReference type="ChEBI" id="CHEBI:15378"/>
        <dbReference type="ChEBI" id="CHEBI:57856"/>
        <dbReference type="ChEBI" id="CHEBI:59789"/>
        <dbReference type="ChEBI" id="CHEBI:90615"/>
        <dbReference type="ChEBI" id="CHEBI:90616"/>
        <dbReference type="EC" id="2.1.1.72"/>
    </reaction>
</comment>
<name>A0AAC9NSV3_9ALTE</name>
<dbReference type="SUPFAM" id="SSF53335">
    <property type="entry name" value="S-adenosyl-L-methionine-dependent methyltransferases"/>
    <property type="match status" value="1"/>
</dbReference>